<keyword evidence="2" id="KW-1185">Reference proteome</keyword>
<evidence type="ECO:0000313" key="2">
    <source>
        <dbReference type="Proteomes" id="UP000785679"/>
    </source>
</evidence>
<protein>
    <submittedName>
        <fullName evidence="1">Uncharacterized protein</fullName>
    </submittedName>
</protein>
<organism evidence="1 2">
    <name type="scientific">Halteria grandinella</name>
    <dbReference type="NCBI Taxonomy" id="5974"/>
    <lineage>
        <taxon>Eukaryota</taxon>
        <taxon>Sar</taxon>
        <taxon>Alveolata</taxon>
        <taxon>Ciliophora</taxon>
        <taxon>Intramacronucleata</taxon>
        <taxon>Spirotrichea</taxon>
        <taxon>Stichotrichia</taxon>
        <taxon>Sporadotrichida</taxon>
        <taxon>Halteriidae</taxon>
        <taxon>Halteria</taxon>
    </lineage>
</organism>
<reference evidence="1" key="1">
    <citation type="submission" date="2019-06" db="EMBL/GenBank/DDBJ databases">
        <authorList>
            <person name="Zheng W."/>
        </authorList>
    </citation>
    <scope>NUCLEOTIDE SEQUENCE</scope>
    <source>
        <strain evidence="1">QDHG01</strain>
    </source>
</reference>
<proteinExistence type="predicted"/>
<comment type="caution">
    <text evidence="1">The sequence shown here is derived from an EMBL/GenBank/DDBJ whole genome shotgun (WGS) entry which is preliminary data.</text>
</comment>
<dbReference type="Proteomes" id="UP000785679">
    <property type="component" value="Unassembled WGS sequence"/>
</dbReference>
<sequence>MLAKCLQEKLDFINVYKPIPIQIQLLQRLNHLLPIEMCRQIQQCHAQSVQMDGIYRLGVKHLQQSVDLFRAQRKAQCGDKGLKERSGDQEGRVQFGLVLLGEGGVDQRFELGEQDFLSGV</sequence>
<gene>
    <name evidence="1" type="ORF">FGO68_gene3276</name>
</gene>
<accession>A0A8J8T1P0</accession>
<evidence type="ECO:0000313" key="1">
    <source>
        <dbReference type="EMBL" id="TNV78291.1"/>
    </source>
</evidence>
<name>A0A8J8T1P0_HALGN</name>
<dbReference type="EMBL" id="RRYP01010573">
    <property type="protein sequence ID" value="TNV78291.1"/>
    <property type="molecule type" value="Genomic_DNA"/>
</dbReference>
<dbReference type="AlphaFoldDB" id="A0A8J8T1P0"/>